<evidence type="ECO:0000256" key="9">
    <source>
        <dbReference type="ARBA" id="ARBA00022741"/>
    </source>
</evidence>
<evidence type="ECO:0000256" key="5">
    <source>
        <dbReference type="ARBA" id="ARBA00012212"/>
    </source>
</evidence>
<comment type="catalytic activity">
    <reaction evidence="16 17 18">
        <text>UDP-N-acetyl-alpha-D-muramoyl-L-alanine + D-glutamate + ATP = UDP-N-acetyl-alpha-D-muramoyl-L-alanyl-D-glutamate + ADP + phosphate + H(+)</text>
        <dbReference type="Rhea" id="RHEA:16429"/>
        <dbReference type="ChEBI" id="CHEBI:15378"/>
        <dbReference type="ChEBI" id="CHEBI:29986"/>
        <dbReference type="ChEBI" id="CHEBI:30616"/>
        <dbReference type="ChEBI" id="CHEBI:43474"/>
        <dbReference type="ChEBI" id="CHEBI:83898"/>
        <dbReference type="ChEBI" id="CHEBI:83900"/>
        <dbReference type="ChEBI" id="CHEBI:456216"/>
        <dbReference type="EC" id="6.3.2.9"/>
    </reaction>
</comment>
<dbReference type="Pfam" id="PF21799">
    <property type="entry name" value="MurD-like_N"/>
    <property type="match status" value="1"/>
</dbReference>
<evidence type="ECO:0000256" key="8">
    <source>
        <dbReference type="ARBA" id="ARBA00022598"/>
    </source>
</evidence>
<dbReference type="eggNOG" id="COG0771">
    <property type="taxonomic scope" value="Bacteria"/>
</dbReference>
<dbReference type="OrthoDB" id="9809796at2"/>
<dbReference type="InterPro" id="IPR036615">
    <property type="entry name" value="Mur_ligase_C_dom_sf"/>
</dbReference>
<name>W0EDY9_9FIRM</name>
<dbReference type="InterPro" id="IPR013221">
    <property type="entry name" value="Mur_ligase_cen"/>
</dbReference>
<dbReference type="Gene3D" id="3.40.1190.10">
    <property type="entry name" value="Mur-like, catalytic domain"/>
    <property type="match status" value="1"/>
</dbReference>
<proteinExistence type="inferred from homology"/>
<feature type="binding site" evidence="17">
    <location>
        <begin position="114"/>
        <end position="120"/>
    </location>
    <ligand>
        <name>ATP</name>
        <dbReference type="ChEBI" id="CHEBI:30616"/>
    </ligand>
</feature>
<comment type="pathway">
    <text evidence="3 17 18">Cell wall biogenesis; peptidoglycan biosynthesis.</text>
</comment>
<dbReference type="KEGG" id="dmt:DESME_12350"/>
<keyword evidence="13 17" id="KW-0961">Cell wall biogenesis/degradation</keyword>
<dbReference type="GO" id="GO:0008360">
    <property type="term" value="P:regulation of cell shape"/>
    <property type="evidence" value="ECO:0007669"/>
    <property type="project" value="UniProtKB-KW"/>
</dbReference>
<keyword evidence="11 17" id="KW-0133">Cell shape</keyword>
<evidence type="ECO:0000256" key="18">
    <source>
        <dbReference type="RuleBase" id="RU003664"/>
    </source>
</evidence>
<evidence type="ECO:0000256" key="3">
    <source>
        <dbReference type="ARBA" id="ARBA00004752"/>
    </source>
</evidence>
<organism evidence="21 22">
    <name type="scientific">Desulfitobacterium metallireducens DSM 15288</name>
    <dbReference type="NCBI Taxonomy" id="871968"/>
    <lineage>
        <taxon>Bacteria</taxon>
        <taxon>Bacillati</taxon>
        <taxon>Bacillota</taxon>
        <taxon>Clostridia</taxon>
        <taxon>Eubacteriales</taxon>
        <taxon>Desulfitobacteriaceae</taxon>
        <taxon>Desulfitobacterium</taxon>
    </lineage>
</organism>
<keyword evidence="9 17" id="KW-0547">Nucleotide-binding</keyword>
<dbReference type="RefSeq" id="WP_006716645.1">
    <property type="nucleotide sequence ID" value="NZ_CP007032.1"/>
</dbReference>
<keyword evidence="17 18" id="KW-0132">Cell division</keyword>
<dbReference type="SUPFAM" id="SSF51984">
    <property type="entry name" value="MurCD N-terminal domain"/>
    <property type="match status" value="1"/>
</dbReference>
<keyword evidence="7 17" id="KW-0963">Cytoplasm</keyword>
<evidence type="ECO:0000259" key="20">
    <source>
        <dbReference type="Pfam" id="PF08245"/>
    </source>
</evidence>
<dbReference type="Proteomes" id="UP000010847">
    <property type="component" value="Chromosome"/>
</dbReference>
<comment type="function">
    <text evidence="1 17 18">Cell wall formation. Catalyzes the addition of glutamate to the nucleotide precursor UDP-N-acetylmuramoyl-L-alanine (UMA).</text>
</comment>
<evidence type="ECO:0000256" key="17">
    <source>
        <dbReference type="HAMAP-Rule" id="MF_00639"/>
    </source>
</evidence>
<evidence type="ECO:0000256" key="4">
    <source>
        <dbReference type="ARBA" id="ARBA00010416"/>
    </source>
</evidence>
<protein>
    <recommendedName>
        <fullName evidence="6 17">UDP-N-acetylmuramoylalanine--D-glutamate ligase</fullName>
        <ecNumber evidence="5 17">6.3.2.9</ecNumber>
    </recommendedName>
    <alternativeName>
        <fullName evidence="15 17">D-glutamic acid-adding enzyme</fullName>
    </alternativeName>
    <alternativeName>
        <fullName evidence="14 17">UDP-N-acetylmuramoyl-L-alanyl-D-glutamate synthetase</fullName>
    </alternativeName>
</protein>
<keyword evidence="17 18" id="KW-0131">Cell cycle</keyword>
<dbReference type="InterPro" id="IPR005762">
    <property type="entry name" value="MurD"/>
</dbReference>
<evidence type="ECO:0000313" key="22">
    <source>
        <dbReference type="Proteomes" id="UP000010847"/>
    </source>
</evidence>
<evidence type="ECO:0000256" key="6">
    <source>
        <dbReference type="ARBA" id="ARBA00015655"/>
    </source>
</evidence>
<feature type="domain" description="Mur ligase C-terminal" evidence="19">
    <location>
        <begin position="312"/>
        <end position="427"/>
    </location>
</feature>
<keyword evidence="12 17" id="KW-0573">Peptidoglycan synthesis</keyword>
<dbReference type="PANTHER" id="PTHR43692">
    <property type="entry name" value="UDP-N-ACETYLMURAMOYLALANINE--D-GLUTAMATE LIGASE"/>
    <property type="match status" value="1"/>
</dbReference>
<keyword evidence="22" id="KW-1185">Reference proteome</keyword>
<keyword evidence="10 17" id="KW-0067">ATP-binding</keyword>
<dbReference type="NCBIfam" id="TIGR01087">
    <property type="entry name" value="murD"/>
    <property type="match status" value="1"/>
</dbReference>
<evidence type="ECO:0000256" key="16">
    <source>
        <dbReference type="ARBA" id="ARBA00047632"/>
    </source>
</evidence>
<dbReference type="AlphaFoldDB" id="W0EDY9"/>
<dbReference type="Gene3D" id="3.40.50.720">
    <property type="entry name" value="NAD(P)-binding Rossmann-like Domain"/>
    <property type="match status" value="1"/>
</dbReference>
<gene>
    <name evidence="17" type="primary">murD</name>
    <name evidence="21" type="ORF">DESME_12350</name>
</gene>
<feature type="domain" description="Mur ligase central" evidence="20">
    <location>
        <begin position="112"/>
        <end position="290"/>
    </location>
</feature>
<dbReference type="GO" id="GO:0005737">
    <property type="term" value="C:cytoplasm"/>
    <property type="evidence" value="ECO:0007669"/>
    <property type="project" value="UniProtKB-SubCell"/>
</dbReference>
<evidence type="ECO:0000313" key="21">
    <source>
        <dbReference type="EMBL" id="AHF07718.1"/>
    </source>
</evidence>
<evidence type="ECO:0000256" key="7">
    <source>
        <dbReference type="ARBA" id="ARBA00022490"/>
    </source>
</evidence>
<dbReference type="HOGENOM" id="CLU_032540_0_0_9"/>
<dbReference type="GO" id="GO:0051301">
    <property type="term" value="P:cell division"/>
    <property type="evidence" value="ECO:0007669"/>
    <property type="project" value="UniProtKB-KW"/>
</dbReference>
<evidence type="ECO:0000256" key="10">
    <source>
        <dbReference type="ARBA" id="ARBA00022840"/>
    </source>
</evidence>
<dbReference type="SUPFAM" id="SSF53623">
    <property type="entry name" value="MurD-like peptide ligases, catalytic domain"/>
    <property type="match status" value="1"/>
</dbReference>
<dbReference type="UniPathway" id="UPA00219"/>
<comment type="similarity">
    <text evidence="4 17">Belongs to the MurCDEF family.</text>
</comment>
<dbReference type="Gene3D" id="3.90.190.20">
    <property type="entry name" value="Mur ligase, C-terminal domain"/>
    <property type="match status" value="1"/>
</dbReference>
<dbReference type="GO" id="GO:0071555">
    <property type="term" value="P:cell wall organization"/>
    <property type="evidence" value="ECO:0007669"/>
    <property type="project" value="UniProtKB-KW"/>
</dbReference>
<dbReference type="GO" id="GO:0005524">
    <property type="term" value="F:ATP binding"/>
    <property type="evidence" value="ECO:0007669"/>
    <property type="project" value="UniProtKB-UniRule"/>
</dbReference>
<evidence type="ECO:0000256" key="13">
    <source>
        <dbReference type="ARBA" id="ARBA00023316"/>
    </source>
</evidence>
<comment type="subcellular location">
    <subcellularLocation>
        <location evidence="2 17 18">Cytoplasm</location>
    </subcellularLocation>
</comment>
<evidence type="ECO:0000259" key="19">
    <source>
        <dbReference type="Pfam" id="PF02875"/>
    </source>
</evidence>
<dbReference type="Pfam" id="PF08245">
    <property type="entry name" value="Mur_ligase_M"/>
    <property type="match status" value="1"/>
</dbReference>
<dbReference type="InterPro" id="IPR036565">
    <property type="entry name" value="Mur-like_cat_sf"/>
</dbReference>
<dbReference type="GO" id="GO:0008764">
    <property type="term" value="F:UDP-N-acetylmuramoylalanine-D-glutamate ligase activity"/>
    <property type="evidence" value="ECO:0007669"/>
    <property type="project" value="UniProtKB-UniRule"/>
</dbReference>
<evidence type="ECO:0000256" key="2">
    <source>
        <dbReference type="ARBA" id="ARBA00004496"/>
    </source>
</evidence>
<dbReference type="Pfam" id="PF02875">
    <property type="entry name" value="Mur_ligase_C"/>
    <property type="match status" value="1"/>
</dbReference>
<evidence type="ECO:0000256" key="11">
    <source>
        <dbReference type="ARBA" id="ARBA00022960"/>
    </source>
</evidence>
<dbReference type="InterPro" id="IPR004101">
    <property type="entry name" value="Mur_ligase_C"/>
</dbReference>
<dbReference type="EMBL" id="CP007032">
    <property type="protein sequence ID" value="AHF07718.1"/>
    <property type="molecule type" value="Genomic_DNA"/>
</dbReference>
<dbReference type="STRING" id="871968.DESME_12350"/>
<dbReference type="GO" id="GO:0009252">
    <property type="term" value="P:peptidoglycan biosynthetic process"/>
    <property type="evidence" value="ECO:0007669"/>
    <property type="project" value="UniProtKB-UniRule"/>
</dbReference>
<dbReference type="PANTHER" id="PTHR43692:SF1">
    <property type="entry name" value="UDP-N-ACETYLMURAMOYLALANINE--D-GLUTAMATE LIGASE"/>
    <property type="match status" value="1"/>
</dbReference>
<dbReference type="HAMAP" id="MF_00639">
    <property type="entry name" value="MurD"/>
    <property type="match status" value="1"/>
</dbReference>
<evidence type="ECO:0000256" key="1">
    <source>
        <dbReference type="ARBA" id="ARBA00002734"/>
    </source>
</evidence>
<evidence type="ECO:0000256" key="15">
    <source>
        <dbReference type="ARBA" id="ARBA00032324"/>
    </source>
</evidence>
<keyword evidence="8 17" id="KW-0436">Ligase</keyword>
<evidence type="ECO:0000256" key="12">
    <source>
        <dbReference type="ARBA" id="ARBA00022984"/>
    </source>
</evidence>
<reference evidence="21 22" key="1">
    <citation type="submission" date="2013-12" db="EMBL/GenBank/DDBJ databases">
        <authorList>
            <consortium name="DOE Joint Genome Institute"/>
            <person name="Smidt H."/>
            <person name="Huntemann M."/>
            <person name="Han J."/>
            <person name="Chen A."/>
            <person name="Kyrpides N."/>
            <person name="Mavromatis K."/>
            <person name="Markowitz V."/>
            <person name="Palaniappan K."/>
            <person name="Ivanova N."/>
            <person name="Schaumberg A."/>
            <person name="Pati A."/>
            <person name="Liolios K."/>
            <person name="Nordberg H.P."/>
            <person name="Cantor M.N."/>
            <person name="Hua S.X."/>
            <person name="Woyke T."/>
        </authorList>
    </citation>
    <scope>NUCLEOTIDE SEQUENCE [LARGE SCALE GENOMIC DNA]</scope>
    <source>
        <strain evidence="22">DSM 15288</strain>
    </source>
</reference>
<accession>W0EDY9</accession>
<dbReference type="SUPFAM" id="SSF53244">
    <property type="entry name" value="MurD-like peptide ligases, peptide-binding domain"/>
    <property type="match status" value="1"/>
</dbReference>
<sequence length="455" mass="49400">MNLKDKKVLVVGAGRSGLGAVKKLLDLGSNVILTDNKDPEKLEGIAELGLKSSQLILGRVPEWNEVQADLVVLSPGVSPKLPFILEGTTQGIPVWSEVELALRDNPAKKVGITGTNGKTTTTTLIGELAKKTGRSTLVAGNIGVALCGNVDELSEEGIIVAELSSFQLELIDELRLNIAILLNITPDHLDRHGTVENYLAAKARIFENQSAEDLAILNWDDSSVRALAPGLKAKILYISPTTYLEEGISLQGEDIVYSENGKVTRILSRKELQIRGSHNLENVMASIGAAHELGLNFPEIAEGLRQFTGVEHRQEIVGTFDEILFVNDSKGTNPDAAEKALYAFEEQPIVLIAGGKNKGLDFHDFMKIVKERVKSVVILGMAADEMEQAAKDVGVPRIVRAGGFAEGVDLAIAEAVAGDVVLLSPACTSWDMFKSYEERGEFFKELVRRHYREPI</sequence>
<dbReference type="EC" id="6.3.2.9" evidence="5 17"/>
<evidence type="ECO:0000256" key="14">
    <source>
        <dbReference type="ARBA" id="ARBA00030398"/>
    </source>
</evidence>